<evidence type="ECO:0000313" key="2">
    <source>
        <dbReference type="EMBL" id="WTS09768.1"/>
    </source>
</evidence>
<feature type="signal peptide" evidence="1">
    <location>
        <begin position="1"/>
        <end position="18"/>
    </location>
</feature>
<dbReference type="AlphaFoldDB" id="A0AAU1TWM1"/>
<reference evidence="2" key="1">
    <citation type="submission" date="2022-10" db="EMBL/GenBank/DDBJ databases">
        <title>The complete genomes of actinobacterial strains from the NBC collection.</title>
        <authorList>
            <person name="Joergensen T.S."/>
            <person name="Alvarez Arevalo M."/>
            <person name="Sterndorff E.B."/>
            <person name="Faurdal D."/>
            <person name="Vuksanovic O."/>
            <person name="Mourched A.-S."/>
            <person name="Charusanti P."/>
            <person name="Shaw S."/>
            <person name="Blin K."/>
            <person name="Weber T."/>
        </authorList>
    </citation>
    <scope>NUCLEOTIDE SEQUENCE</scope>
    <source>
        <strain evidence="2">NBC_00119</strain>
    </source>
</reference>
<dbReference type="EMBL" id="CP108195">
    <property type="protein sequence ID" value="WTS09768.1"/>
    <property type="molecule type" value="Genomic_DNA"/>
</dbReference>
<proteinExistence type="predicted"/>
<sequence length="299" mass="31413">MRVASSRSVSLLAAVALAAACLGAVSGCGSQQKAGDSHEEPAHRARKVAAAWDGSAASAAWRAGYHPMGEVVQLPRGGLRSNADTRAYQIQSFVLRGTLPATRPKSGRVAWAGGESLTRPLTGVDESYNTLAGGRKGGKPHLAVTGAKLGEMRVDTSRGPAVVPAWLFTLEGYDSPLKQAAAVPSKLPQPPIKRASNVPGYPIDRLVKISADGRRVSVVTLQGACDNSPNVHAWETPDSVVLSADVTGKKRDGVCTKQGKLQQVTVKLDRPIRDRVLLDAITGKPVAFKPLHGPSPSWS</sequence>
<feature type="chain" id="PRO_5044018395" description="Lipoprotein" evidence="1">
    <location>
        <begin position="19"/>
        <end position="299"/>
    </location>
</feature>
<organism evidence="2">
    <name type="scientific">Streptomyces sp. NBC_00119</name>
    <dbReference type="NCBI Taxonomy" id="2975659"/>
    <lineage>
        <taxon>Bacteria</taxon>
        <taxon>Bacillati</taxon>
        <taxon>Actinomycetota</taxon>
        <taxon>Actinomycetes</taxon>
        <taxon>Kitasatosporales</taxon>
        <taxon>Streptomycetaceae</taxon>
        <taxon>Streptomyces</taxon>
    </lineage>
</organism>
<gene>
    <name evidence="2" type="ORF">OHU69_00530</name>
</gene>
<dbReference type="PROSITE" id="PS51257">
    <property type="entry name" value="PROKAR_LIPOPROTEIN"/>
    <property type="match status" value="1"/>
</dbReference>
<accession>A0AAU1TWM1</accession>
<keyword evidence="1" id="KW-0732">Signal</keyword>
<evidence type="ECO:0008006" key="3">
    <source>
        <dbReference type="Google" id="ProtNLM"/>
    </source>
</evidence>
<evidence type="ECO:0000256" key="1">
    <source>
        <dbReference type="SAM" id="SignalP"/>
    </source>
</evidence>
<protein>
    <recommendedName>
        <fullName evidence="3">Lipoprotein</fullName>
    </recommendedName>
</protein>
<name>A0AAU1TWM1_9ACTN</name>